<comment type="caution">
    <text evidence="1">The sequence shown here is derived from an EMBL/GenBank/DDBJ whole genome shotgun (WGS) entry which is preliminary data.</text>
</comment>
<sequence>MNRPLFKEAWLSFSKVNRSVKEVGNIIGGRVGQNIAGGFFENACPIRMSYVLNSTGFPITQNSQYSTVSGADRHLYIYRVNEMMNYLTHSLGKPDIVIPSPKPRDFAGKKGILVVTGRGWSNARGHITLWDGSVCSDSCHLLNDPDNGPFIPEVGALWILR</sequence>
<gene>
    <name evidence="1" type="ORF">I8Y00_004751</name>
</gene>
<organism evidence="1">
    <name type="scientific">Citrobacter farmeri</name>
    <dbReference type="NCBI Taxonomy" id="67824"/>
    <lineage>
        <taxon>Bacteria</taxon>
        <taxon>Pseudomonadati</taxon>
        <taxon>Pseudomonadota</taxon>
        <taxon>Gammaproteobacteria</taxon>
        <taxon>Enterobacterales</taxon>
        <taxon>Enterobacteriaceae</taxon>
        <taxon>Citrobacter</taxon>
    </lineage>
</organism>
<evidence type="ECO:0008006" key="2">
    <source>
        <dbReference type="Google" id="ProtNLM"/>
    </source>
</evidence>
<dbReference type="OrthoDB" id="8480759at2"/>
<accession>A0A8H9NZP1</accession>
<protein>
    <recommendedName>
        <fullName evidence="2">Cytoplasmic protein</fullName>
    </recommendedName>
</protein>
<dbReference type="Gene3D" id="3.90.1720.70">
    <property type="match status" value="1"/>
</dbReference>
<reference evidence="1" key="1">
    <citation type="journal article" date="2018" name="Genome Biol.">
        <title>SKESA: strategic k-mer extension for scrupulous assemblies.</title>
        <authorList>
            <person name="Souvorov A."/>
            <person name="Agarwala R."/>
            <person name="Lipman D.J."/>
        </authorList>
    </citation>
    <scope>NUCLEOTIDE SEQUENCE</scope>
    <source>
        <strain evidence="1">YDC697-2</strain>
    </source>
</reference>
<dbReference type="AlphaFoldDB" id="A0A8H9NZP1"/>
<dbReference type="EMBL" id="DACSDU010000030">
    <property type="protein sequence ID" value="HAT1588350.1"/>
    <property type="molecule type" value="Genomic_DNA"/>
</dbReference>
<dbReference type="KEGG" id="cfar:CI104_05600"/>
<dbReference type="Pfam" id="PF14113">
    <property type="entry name" value="Tae4"/>
    <property type="match status" value="1"/>
</dbReference>
<dbReference type="RefSeq" id="WP_094465832.1">
    <property type="nucleotide sequence ID" value="NZ_CABMNX010000001.1"/>
</dbReference>
<dbReference type="InterPro" id="IPR025562">
    <property type="entry name" value="Tae4"/>
</dbReference>
<evidence type="ECO:0000313" key="1">
    <source>
        <dbReference type="EMBL" id="HAT1588350.1"/>
    </source>
</evidence>
<dbReference type="Proteomes" id="UP000864563">
    <property type="component" value="Unassembled WGS sequence"/>
</dbReference>
<proteinExistence type="predicted"/>
<reference evidence="1" key="2">
    <citation type="submission" date="2020-11" db="EMBL/GenBank/DDBJ databases">
        <authorList>
            <consortium name="NCBI Pathogen Detection Project"/>
        </authorList>
    </citation>
    <scope>NUCLEOTIDE SEQUENCE</scope>
    <source>
        <strain evidence="1">YDC697-2</strain>
    </source>
</reference>
<name>A0A8H9NZP1_9ENTR</name>